<dbReference type="SMART" id="SM00504">
    <property type="entry name" value="Ubox"/>
    <property type="match status" value="1"/>
</dbReference>
<name>A0A3L6RAC4_PANMI</name>
<gene>
    <name evidence="4" type="ORF">C2845_PM06G28140</name>
</gene>
<feature type="domain" description="U-box" evidence="3">
    <location>
        <begin position="1"/>
        <end position="61"/>
    </location>
</feature>
<dbReference type="PANTHER" id="PTHR46573:SF1">
    <property type="entry name" value="WD REPEAT, SAM AND U-BOX DOMAIN-CONTAINING PROTEIN 1"/>
    <property type="match status" value="1"/>
</dbReference>
<dbReference type="UniPathway" id="UPA00143"/>
<dbReference type="GO" id="GO:0016567">
    <property type="term" value="P:protein ubiquitination"/>
    <property type="evidence" value="ECO:0007669"/>
    <property type="project" value="UniProtKB-UniPathway"/>
</dbReference>
<reference evidence="5" key="1">
    <citation type="journal article" date="2019" name="Nat. Commun.">
        <title>The genome of broomcorn millet.</title>
        <authorList>
            <person name="Zou C."/>
            <person name="Miki D."/>
            <person name="Li D."/>
            <person name="Tang Q."/>
            <person name="Xiao L."/>
            <person name="Rajput S."/>
            <person name="Deng P."/>
            <person name="Jia W."/>
            <person name="Huang R."/>
            <person name="Zhang M."/>
            <person name="Sun Y."/>
            <person name="Hu J."/>
            <person name="Fu X."/>
            <person name="Schnable P.S."/>
            <person name="Li F."/>
            <person name="Zhang H."/>
            <person name="Feng B."/>
            <person name="Zhu X."/>
            <person name="Liu R."/>
            <person name="Schnable J.C."/>
            <person name="Zhu J.-K."/>
            <person name="Zhang H."/>
        </authorList>
    </citation>
    <scope>NUCLEOTIDE SEQUENCE [LARGE SCALE GENOMIC DNA]</scope>
</reference>
<sequence length="78" mass="8896">MRDPHIAADEISYEGSEIRKWIDAGKHNSPMKNESLTHDVLIRNTALRRAIEDWQKQQLQLQLQQASSSGAGDDDRSH</sequence>
<dbReference type="STRING" id="4540.A0A3L6RAC4"/>
<dbReference type="AlphaFoldDB" id="A0A3L6RAC4"/>
<dbReference type="InterPro" id="IPR052085">
    <property type="entry name" value="WD-SAM-U-box"/>
</dbReference>
<keyword evidence="5" id="KW-1185">Reference proteome</keyword>
<dbReference type="GO" id="GO:0004842">
    <property type="term" value="F:ubiquitin-protein transferase activity"/>
    <property type="evidence" value="ECO:0007669"/>
    <property type="project" value="InterPro"/>
</dbReference>
<accession>A0A3L6RAC4</accession>
<dbReference type="InterPro" id="IPR013083">
    <property type="entry name" value="Znf_RING/FYVE/PHD"/>
</dbReference>
<dbReference type="EMBL" id="PQIB02000009">
    <property type="protein sequence ID" value="RLM99533.1"/>
    <property type="molecule type" value="Genomic_DNA"/>
</dbReference>
<dbReference type="PROSITE" id="PS51698">
    <property type="entry name" value="U_BOX"/>
    <property type="match status" value="1"/>
</dbReference>
<evidence type="ECO:0000256" key="2">
    <source>
        <dbReference type="ARBA" id="ARBA00022679"/>
    </source>
</evidence>
<dbReference type="Gene3D" id="3.30.40.10">
    <property type="entry name" value="Zinc/RING finger domain, C3HC4 (zinc finger)"/>
    <property type="match status" value="1"/>
</dbReference>
<comment type="pathway">
    <text evidence="1">Protein modification; protein ubiquitination.</text>
</comment>
<evidence type="ECO:0000313" key="5">
    <source>
        <dbReference type="Proteomes" id="UP000275267"/>
    </source>
</evidence>
<dbReference type="InterPro" id="IPR003613">
    <property type="entry name" value="Ubox_domain"/>
</dbReference>
<dbReference type="Pfam" id="PF04564">
    <property type="entry name" value="U-box"/>
    <property type="match status" value="1"/>
</dbReference>
<protein>
    <submittedName>
        <fullName evidence="4">U-box domain-containing protein 55</fullName>
    </submittedName>
</protein>
<dbReference type="SUPFAM" id="SSF57850">
    <property type="entry name" value="RING/U-box"/>
    <property type="match status" value="1"/>
</dbReference>
<proteinExistence type="predicted"/>
<keyword evidence="2" id="KW-0808">Transferase</keyword>
<comment type="caution">
    <text evidence="4">The sequence shown here is derived from an EMBL/GenBank/DDBJ whole genome shotgun (WGS) entry which is preliminary data.</text>
</comment>
<dbReference type="OrthoDB" id="685771at2759"/>
<evidence type="ECO:0000256" key="1">
    <source>
        <dbReference type="ARBA" id="ARBA00004906"/>
    </source>
</evidence>
<dbReference type="PANTHER" id="PTHR46573">
    <property type="entry name" value="WD REPEAT, SAM AND U-BOX DOMAIN-CONTAINING PROTEIN 1"/>
    <property type="match status" value="1"/>
</dbReference>
<dbReference type="Proteomes" id="UP000275267">
    <property type="component" value="Unassembled WGS sequence"/>
</dbReference>
<evidence type="ECO:0000313" key="4">
    <source>
        <dbReference type="EMBL" id="RLM99533.1"/>
    </source>
</evidence>
<organism evidence="4 5">
    <name type="scientific">Panicum miliaceum</name>
    <name type="common">Proso millet</name>
    <name type="synonym">Broomcorn millet</name>
    <dbReference type="NCBI Taxonomy" id="4540"/>
    <lineage>
        <taxon>Eukaryota</taxon>
        <taxon>Viridiplantae</taxon>
        <taxon>Streptophyta</taxon>
        <taxon>Embryophyta</taxon>
        <taxon>Tracheophyta</taxon>
        <taxon>Spermatophyta</taxon>
        <taxon>Magnoliopsida</taxon>
        <taxon>Liliopsida</taxon>
        <taxon>Poales</taxon>
        <taxon>Poaceae</taxon>
        <taxon>PACMAD clade</taxon>
        <taxon>Panicoideae</taxon>
        <taxon>Panicodae</taxon>
        <taxon>Paniceae</taxon>
        <taxon>Panicinae</taxon>
        <taxon>Panicum</taxon>
        <taxon>Panicum sect. Panicum</taxon>
    </lineage>
</organism>
<evidence type="ECO:0000259" key="3">
    <source>
        <dbReference type="PROSITE" id="PS51698"/>
    </source>
</evidence>